<reference evidence="2" key="2">
    <citation type="submission" date="2019-10" db="EMBL/GenBank/DDBJ databases">
        <title>A de novo genome assembly of a pear dwarfing rootstock.</title>
        <authorList>
            <person name="Wang F."/>
            <person name="Wang J."/>
            <person name="Li S."/>
            <person name="Zhang Y."/>
            <person name="Fang M."/>
            <person name="Ma L."/>
            <person name="Zhao Y."/>
            <person name="Jiang S."/>
        </authorList>
    </citation>
    <scope>NUCLEOTIDE SEQUENCE [LARGE SCALE GENOMIC DNA]</scope>
</reference>
<evidence type="ECO:0000313" key="1">
    <source>
        <dbReference type="EMBL" id="KAB2599069.1"/>
    </source>
</evidence>
<dbReference type="Proteomes" id="UP000327157">
    <property type="component" value="Chromosome 13"/>
</dbReference>
<reference evidence="1 2" key="1">
    <citation type="submission" date="2019-09" db="EMBL/GenBank/DDBJ databases">
        <authorList>
            <person name="Ou C."/>
        </authorList>
    </citation>
    <scope>NUCLEOTIDE SEQUENCE [LARGE SCALE GENOMIC DNA]</scope>
    <source>
        <strain evidence="1">S2</strain>
        <tissue evidence="1">Leaf</tissue>
    </source>
</reference>
<keyword evidence="2" id="KW-1185">Reference proteome</keyword>
<evidence type="ECO:0000313" key="2">
    <source>
        <dbReference type="Proteomes" id="UP000327157"/>
    </source>
</evidence>
<reference evidence="1 2" key="3">
    <citation type="submission" date="2019-11" db="EMBL/GenBank/DDBJ databases">
        <title>A de novo genome assembly of a pear dwarfing rootstock.</title>
        <authorList>
            <person name="Wang F."/>
            <person name="Wang J."/>
            <person name="Li S."/>
            <person name="Zhang Y."/>
            <person name="Fang M."/>
            <person name="Ma L."/>
            <person name="Zhao Y."/>
            <person name="Jiang S."/>
        </authorList>
    </citation>
    <scope>NUCLEOTIDE SEQUENCE [LARGE SCALE GENOMIC DNA]</scope>
    <source>
        <strain evidence="1">S2</strain>
        <tissue evidence="1">Leaf</tissue>
    </source>
</reference>
<dbReference type="EMBL" id="SMOL01000753">
    <property type="protein sequence ID" value="KAB2599069.1"/>
    <property type="molecule type" value="Genomic_DNA"/>
</dbReference>
<gene>
    <name evidence="1" type="ORF">D8674_009340</name>
</gene>
<accession>A0A5N5F7M8</accession>
<name>A0A5N5F7M8_9ROSA</name>
<organism evidence="1 2">
    <name type="scientific">Pyrus ussuriensis x Pyrus communis</name>
    <dbReference type="NCBI Taxonomy" id="2448454"/>
    <lineage>
        <taxon>Eukaryota</taxon>
        <taxon>Viridiplantae</taxon>
        <taxon>Streptophyta</taxon>
        <taxon>Embryophyta</taxon>
        <taxon>Tracheophyta</taxon>
        <taxon>Spermatophyta</taxon>
        <taxon>Magnoliopsida</taxon>
        <taxon>eudicotyledons</taxon>
        <taxon>Gunneridae</taxon>
        <taxon>Pentapetalae</taxon>
        <taxon>rosids</taxon>
        <taxon>fabids</taxon>
        <taxon>Rosales</taxon>
        <taxon>Rosaceae</taxon>
        <taxon>Amygdaloideae</taxon>
        <taxon>Maleae</taxon>
        <taxon>Pyrus</taxon>
    </lineage>
</organism>
<comment type="caution">
    <text evidence="1">The sequence shown here is derived from an EMBL/GenBank/DDBJ whole genome shotgun (WGS) entry which is preliminary data.</text>
</comment>
<protein>
    <submittedName>
        <fullName evidence="1">Uncharacterized protein</fullName>
    </submittedName>
</protein>
<dbReference type="AlphaFoldDB" id="A0A5N5F7M8"/>
<proteinExistence type="predicted"/>
<sequence>MNSENSGTGFHTVALLGFSFKRIENGGEIDASAPGDYAEIQIFPSQNSSLLSGSTKDIIKAENYLIISRLDFKKFIY</sequence>